<feature type="chain" id="PRO_5019362456" description="Secreted protein" evidence="1">
    <location>
        <begin position="21"/>
        <end position="102"/>
    </location>
</feature>
<evidence type="ECO:0000256" key="1">
    <source>
        <dbReference type="SAM" id="SignalP"/>
    </source>
</evidence>
<dbReference type="AlphaFoldDB" id="A0A445B417"/>
<gene>
    <name evidence="2" type="ORF">Ahy_A10g047997</name>
</gene>
<keyword evidence="3" id="KW-1185">Reference proteome</keyword>
<accession>A0A445B417</accession>
<keyword evidence="1" id="KW-0732">Signal</keyword>
<dbReference type="Proteomes" id="UP000289738">
    <property type="component" value="Chromosome A10"/>
</dbReference>
<sequence>MRYLMVIVVILGCKVVRLLANNEQKGAESRAMEAQDQFTPFTWMPYSAPDVVQIVHLEILEPRHTTLWRAMTTLLSDIMWIECYHNLMKYNTVHCPHSILIF</sequence>
<proteinExistence type="predicted"/>
<organism evidence="2 3">
    <name type="scientific">Arachis hypogaea</name>
    <name type="common">Peanut</name>
    <dbReference type="NCBI Taxonomy" id="3818"/>
    <lineage>
        <taxon>Eukaryota</taxon>
        <taxon>Viridiplantae</taxon>
        <taxon>Streptophyta</taxon>
        <taxon>Embryophyta</taxon>
        <taxon>Tracheophyta</taxon>
        <taxon>Spermatophyta</taxon>
        <taxon>Magnoliopsida</taxon>
        <taxon>eudicotyledons</taxon>
        <taxon>Gunneridae</taxon>
        <taxon>Pentapetalae</taxon>
        <taxon>rosids</taxon>
        <taxon>fabids</taxon>
        <taxon>Fabales</taxon>
        <taxon>Fabaceae</taxon>
        <taxon>Papilionoideae</taxon>
        <taxon>50 kb inversion clade</taxon>
        <taxon>dalbergioids sensu lato</taxon>
        <taxon>Dalbergieae</taxon>
        <taxon>Pterocarpus clade</taxon>
        <taxon>Arachis</taxon>
    </lineage>
</organism>
<evidence type="ECO:0000313" key="2">
    <source>
        <dbReference type="EMBL" id="RYR33409.1"/>
    </source>
</evidence>
<protein>
    <recommendedName>
        <fullName evidence="4">Secreted protein</fullName>
    </recommendedName>
</protein>
<evidence type="ECO:0008006" key="4">
    <source>
        <dbReference type="Google" id="ProtNLM"/>
    </source>
</evidence>
<reference evidence="2 3" key="1">
    <citation type="submission" date="2019-01" db="EMBL/GenBank/DDBJ databases">
        <title>Sequencing of cultivated peanut Arachis hypogaea provides insights into genome evolution and oil improvement.</title>
        <authorList>
            <person name="Chen X."/>
        </authorList>
    </citation>
    <scope>NUCLEOTIDE SEQUENCE [LARGE SCALE GENOMIC DNA]</scope>
    <source>
        <strain evidence="3">cv. Fuhuasheng</strain>
        <tissue evidence="2">Leaves</tissue>
    </source>
</reference>
<dbReference type="EMBL" id="SDMP01000010">
    <property type="protein sequence ID" value="RYR33409.1"/>
    <property type="molecule type" value="Genomic_DNA"/>
</dbReference>
<evidence type="ECO:0000313" key="3">
    <source>
        <dbReference type="Proteomes" id="UP000289738"/>
    </source>
</evidence>
<name>A0A445B417_ARAHY</name>
<comment type="caution">
    <text evidence="2">The sequence shown here is derived from an EMBL/GenBank/DDBJ whole genome shotgun (WGS) entry which is preliminary data.</text>
</comment>
<feature type="signal peptide" evidence="1">
    <location>
        <begin position="1"/>
        <end position="20"/>
    </location>
</feature>